<organism evidence="5 6">
    <name type="scientific">Polarella glacialis</name>
    <name type="common">Dinoflagellate</name>
    <dbReference type="NCBI Taxonomy" id="89957"/>
    <lineage>
        <taxon>Eukaryota</taxon>
        <taxon>Sar</taxon>
        <taxon>Alveolata</taxon>
        <taxon>Dinophyceae</taxon>
        <taxon>Suessiales</taxon>
        <taxon>Suessiaceae</taxon>
        <taxon>Polarella</taxon>
    </lineage>
</organism>
<reference evidence="5" key="1">
    <citation type="submission" date="2021-02" db="EMBL/GenBank/DDBJ databases">
        <authorList>
            <person name="Dougan E. K."/>
            <person name="Rhodes N."/>
            <person name="Thang M."/>
            <person name="Chan C."/>
        </authorList>
    </citation>
    <scope>NUCLEOTIDE SEQUENCE</scope>
</reference>
<feature type="non-terminal residue" evidence="5">
    <location>
        <position position="261"/>
    </location>
</feature>
<dbReference type="GO" id="GO:1990904">
    <property type="term" value="C:ribonucleoprotein complex"/>
    <property type="evidence" value="ECO:0007669"/>
    <property type="project" value="UniProtKB-KW"/>
</dbReference>
<evidence type="ECO:0000256" key="1">
    <source>
        <dbReference type="ARBA" id="ARBA00010528"/>
    </source>
</evidence>
<protein>
    <recommendedName>
        <fullName evidence="7">60S ribosomal protein L4 C-terminal domain-containing protein</fullName>
    </recommendedName>
</protein>
<keyword evidence="2" id="KW-0689">Ribosomal protein</keyword>
<comment type="caution">
    <text evidence="5">The sequence shown here is derived from an EMBL/GenBank/DDBJ whole genome shotgun (WGS) entry which is preliminary data.</text>
</comment>
<dbReference type="InterPro" id="IPR045240">
    <property type="entry name" value="Ribosomal_uL4_euk/arch"/>
</dbReference>
<evidence type="ECO:0008006" key="7">
    <source>
        <dbReference type="Google" id="ProtNLM"/>
    </source>
</evidence>
<keyword evidence="3" id="KW-0687">Ribonucleoprotein</keyword>
<dbReference type="InterPro" id="IPR023574">
    <property type="entry name" value="Ribosomal_uL4_dom_sf"/>
</dbReference>
<proteinExistence type="inferred from homology"/>
<dbReference type="GO" id="GO:0006412">
    <property type="term" value="P:translation"/>
    <property type="evidence" value="ECO:0007669"/>
    <property type="project" value="InterPro"/>
</dbReference>
<name>A0A813EU99_POLGL</name>
<evidence type="ECO:0000313" key="5">
    <source>
        <dbReference type="EMBL" id="CAE8601857.1"/>
    </source>
</evidence>
<evidence type="ECO:0000256" key="3">
    <source>
        <dbReference type="ARBA" id="ARBA00023274"/>
    </source>
</evidence>
<dbReference type="Gene3D" id="3.40.1370.10">
    <property type="match status" value="1"/>
</dbReference>
<dbReference type="Pfam" id="PF00573">
    <property type="entry name" value="Ribosomal_L4"/>
    <property type="match status" value="1"/>
</dbReference>
<dbReference type="InterPro" id="IPR002136">
    <property type="entry name" value="Ribosomal_uL4"/>
</dbReference>
<evidence type="ECO:0000256" key="2">
    <source>
        <dbReference type="ARBA" id="ARBA00022980"/>
    </source>
</evidence>
<accession>A0A813EU99</accession>
<feature type="region of interest" description="Disordered" evidence="4">
    <location>
        <begin position="194"/>
        <end position="226"/>
    </location>
</feature>
<dbReference type="GO" id="GO:0003735">
    <property type="term" value="F:structural constituent of ribosome"/>
    <property type="evidence" value="ECO:0007669"/>
    <property type="project" value="InterPro"/>
</dbReference>
<dbReference type="PANTHER" id="PTHR19431">
    <property type="entry name" value="60S RIBOSOMAL PROTEIN L4"/>
    <property type="match status" value="1"/>
</dbReference>
<gene>
    <name evidence="5" type="ORF">PGLA1383_LOCUS20127</name>
</gene>
<dbReference type="Proteomes" id="UP000654075">
    <property type="component" value="Unassembled WGS sequence"/>
</dbReference>
<dbReference type="EMBL" id="CAJNNV010013607">
    <property type="protein sequence ID" value="CAE8601857.1"/>
    <property type="molecule type" value="Genomic_DNA"/>
</dbReference>
<comment type="similarity">
    <text evidence="1">Belongs to the universal ribosomal protein uL4 family.</text>
</comment>
<evidence type="ECO:0000313" key="6">
    <source>
        <dbReference type="Proteomes" id="UP000654075"/>
    </source>
</evidence>
<sequence length="261" mass="28929">MCRGSGMFNPTKIWRRWHRRVIVTQKRHDVVTALAASSLPPLVMARGHRIGEVAELPLVVSDGLESVQKTKQAVEALNKLGCGPELQKVLDSKRLHAGQGKARNRRFRMRLGPLVIYKEDNGISRAMRSIPGVVTACVDSLNLLRLAPGGSIGRFIIWTEGAFKQASEIYGTEKGGAPLKKGYNLPRVLKRKELRKQSSEKGTAAYDQLQKKKKARVEASKAHNKTQKKGDLTFYKTLMAAFEAKAAEGKVVKKADEAEEE</sequence>
<dbReference type="GO" id="GO:0005840">
    <property type="term" value="C:ribosome"/>
    <property type="evidence" value="ECO:0007669"/>
    <property type="project" value="UniProtKB-KW"/>
</dbReference>
<dbReference type="SUPFAM" id="SSF52166">
    <property type="entry name" value="Ribosomal protein L4"/>
    <property type="match status" value="1"/>
</dbReference>
<keyword evidence="6" id="KW-1185">Reference proteome</keyword>
<dbReference type="AlphaFoldDB" id="A0A813EU99"/>
<dbReference type="OrthoDB" id="10259785at2759"/>
<evidence type="ECO:0000256" key="4">
    <source>
        <dbReference type="SAM" id="MobiDB-lite"/>
    </source>
</evidence>